<name>A0AAP0M9T0_9ROSI</name>
<sequence>MIVIGQKDSPDDKEPIGGSGDCELGAKWWQISAGIWWLASLVSDYVSDRLMGWLDGDDVAVKYGSYGG</sequence>
<evidence type="ECO:0000313" key="1">
    <source>
        <dbReference type="EMBL" id="KAK9198790.1"/>
    </source>
</evidence>
<organism evidence="1 2">
    <name type="scientific">Citrus x changshan-huyou</name>
    <dbReference type="NCBI Taxonomy" id="2935761"/>
    <lineage>
        <taxon>Eukaryota</taxon>
        <taxon>Viridiplantae</taxon>
        <taxon>Streptophyta</taxon>
        <taxon>Embryophyta</taxon>
        <taxon>Tracheophyta</taxon>
        <taxon>Spermatophyta</taxon>
        <taxon>Magnoliopsida</taxon>
        <taxon>eudicotyledons</taxon>
        <taxon>Gunneridae</taxon>
        <taxon>Pentapetalae</taxon>
        <taxon>rosids</taxon>
        <taxon>malvids</taxon>
        <taxon>Sapindales</taxon>
        <taxon>Rutaceae</taxon>
        <taxon>Aurantioideae</taxon>
        <taxon>Citrus</taxon>
    </lineage>
</organism>
<dbReference type="Proteomes" id="UP001428341">
    <property type="component" value="Unassembled WGS sequence"/>
</dbReference>
<dbReference type="AlphaFoldDB" id="A0AAP0M9T0"/>
<proteinExistence type="predicted"/>
<comment type="caution">
    <text evidence="1">The sequence shown here is derived from an EMBL/GenBank/DDBJ whole genome shotgun (WGS) entry which is preliminary data.</text>
</comment>
<gene>
    <name evidence="1" type="ORF">WN944_013976</name>
</gene>
<reference evidence="1 2" key="1">
    <citation type="submission" date="2024-05" db="EMBL/GenBank/DDBJ databases">
        <title>Haplotype-resolved chromosome-level genome assembly of Huyou (Citrus changshanensis).</title>
        <authorList>
            <person name="Miao C."/>
            <person name="Chen W."/>
            <person name="Wu Y."/>
            <person name="Wang L."/>
            <person name="Zhao S."/>
            <person name="Grierson D."/>
            <person name="Xu C."/>
            <person name="Chen K."/>
        </authorList>
    </citation>
    <scope>NUCLEOTIDE SEQUENCE [LARGE SCALE GENOMIC DNA]</scope>
    <source>
        <strain evidence="1">01-14</strain>
        <tissue evidence="1">Leaf</tissue>
    </source>
</reference>
<protein>
    <submittedName>
        <fullName evidence="1">Uncharacterized protein</fullName>
    </submittedName>
</protein>
<evidence type="ECO:0000313" key="2">
    <source>
        <dbReference type="Proteomes" id="UP001428341"/>
    </source>
</evidence>
<keyword evidence="2" id="KW-1185">Reference proteome</keyword>
<dbReference type="EMBL" id="JBCGBO010000005">
    <property type="protein sequence ID" value="KAK9198790.1"/>
    <property type="molecule type" value="Genomic_DNA"/>
</dbReference>
<accession>A0AAP0M9T0</accession>